<accession>A0ACC5Z7S9</accession>
<gene>
    <name evidence="1" type="ORF">PDJAM_G00101820</name>
</gene>
<evidence type="ECO:0000313" key="1">
    <source>
        <dbReference type="EMBL" id="MCJ8744054.1"/>
    </source>
</evidence>
<protein>
    <submittedName>
        <fullName evidence="1">Uncharacterized protein</fullName>
    </submittedName>
</protein>
<evidence type="ECO:0000313" key="2">
    <source>
        <dbReference type="Proteomes" id="UP000830395"/>
    </source>
</evidence>
<dbReference type="Proteomes" id="UP000830395">
    <property type="component" value="Chromosome 19"/>
</dbReference>
<reference evidence="1" key="1">
    <citation type="submission" date="2020-02" db="EMBL/GenBank/DDBJ databases">
        <title>Genome sequencing of the panga catfish, Pangasius djambal.</title>
        <authorList>
            <person name="Wen M."/>
            <person name="Zahm M."/>
            <person name="Roques C."/>
            <person name="Cabau C."/>
            <person name="Klopp C."/>
            <person name="Donnadieu C."/>
            <person name="Jouanno E."/>
            <person name="Avarre J.-C."/>
            <person name="Campet M."/>
            <person name="Ha T."/>
            <person name="Dugue R."/>
            <person name="Lampietro C."/>
            <person name="Louis A."/>
            <person name="Herpin A."/>
            <person name="Echchiki A."/>
            <person name="Berthelot C."/>
            <person name="Parey E."/>
            <person name="Roest-Crollius H."/>
            <person name="Braasch I."/>
            <person name="Postlethwait J.H."/>
            <person name="Bobe J."/>
            <person name="Montfort J."/>
            <person name="Bouchez O."/>
            <person name="Begum T."/>
            <person name="Schartl M."/>
            <person name="Gustiano R."/>
            <person name="Guiguen Y."/>
        </authorList>
    </citation>
    <scope>NUCLEOTIDE SEQUENCE</scope>
    <source>
        <strain evidence="1">Pdj_M5554</strain>
    </source>
</reference>
<sequence length="199" mass="22649">MLFQKTSTHPCSCWLTGGGTSSSLEPVDHQKHVKKEEPEDEDYLCEATSASVGCITPVDQQKHVKKEEPEDEGYLCGGTSDTVENVDQQKREFQSKDIKEEESEDEDYLCTTTVWEMSDAQFHVFSCSWCPLSYTSQTYLHKHIRRCHYEEYERQLKSGELKYENLTTTRSSSIQQTISEFSSPEKSLTDAKDGCTGTA</sequence>
<proteinExistence type="predicted"/>
<keyword evidence="2" id="KW-1185">Reference proteome</keyword>
<comment type="caution">
    <text evidence="1">The sequence shown here is derived from an EMBL/GenBank/DDBJ whole genome shotgun (WGS) entry which is preliminary data.</text>
</comment>
<dbReference type="EMBL" id="CM040993">
    <property type="protein sequence ID" value="MCJ8744054.1"/>
    <property type="molecule type" value="Genomic_DNA"/>
</dbReference>
<name>A0ACC5Z7S9_9TELE</name>
<organism evidence="1 2">
    <name type="scientific">Pangasius djambal</name>
    <dbReference type="NCBI Taxonomy" id="1691987"/>
    <lineage>
        <taxon>Eukaryota</taxon>
        <taxon>Metazoa</taxon>
        <taxon>Chordata</taxon>
        <taxon>Craniata</taxon>
        <taxon>Vertebrata</taxon>
        <taxon>Euteleostomi</taxon>
        <taxon>Actinopterygii</taxon>
        <taxon>Neopterygii</taxon>
        <taxon>Teleostei</taxon>
        <taxon>Ostariophysi</taxon>
        <taxon>Siluriformes</taxon>
        <taxon>Pangasiidae</taxon>
        <taxon>Pangasius</taxon>
    </lineage>
</organism>